<reference evidence="9 10" key="1">
    <citation type="submission" date="2019-02" db="EMBL/GenBank/DDBJ databases">
        <title>Deep-cultivation of Planctomycetes and their phenomic and genomic characterization uncovers novel biology.</title>
        <authorList>
            <person name="Wiegand S."/>
            <person name="Jogler M."/>
            <person name="Boedeker C."/>
            <person name="Pinto D."/>
            <person name="Vollmers J."/>
            <person name="Rivas-Marin E."/>
            <person name="Kohn T."/>
            <person name="Peeters S.H."/>
            <person name="Heuer A."/>
            <person name="Rast P."/>
            <person name="Oberbeckmann S."/>
            <person name="Bunk B."/>
            <person name="Jeske O."/>
            <person name="Meyerdierks A."/>
            <person name="Storesund J.E."/>
            <person name="Kallscheuer N."/>
            <person name="Luecker S."/>
            <person name="Lage O.M."/>
            <person name="Pohl T."/>
            <person name="Merkel B.J."/>
            <person name="Hornburger P."/>
            <person name="Mueller R.-W."/>
            <person name="Bruemmer F."/>
            <person name="Labrenz M."/>
            <person name="Spormann A.M."/>
            <person name="Op Den Camp H."/>
            <person name="Overmann J."/>
            <person name="Amann R."/>
            <person name="Jetten M.S.M."/>
            <person name="Mascher T."/>
            <person name="Medema M.H."/>
            <person name="Devos D.P."/>
            <person name="Kaster A.-K."/>
            <person name="Ovreas L."/>
            <person name="Rohde M."/>
            <person name="Galperin M.Y."/>
            <person name="Jogler C."/>
        </authorList>
    </citation>
    <scope>NUCLEOTIDE SEQUENCE [LARGE SCALE GENOMIC DNA]</scope>
    <source>
        <strain evidence="9 10">CA13</strain>
    </source>
</reference>
<sequence>MTQIELQSRRNDPVEDMPNPRGSLERIPLARWQEFVNTQPERTIFHHARWLSLISKQYKFPAHIYAWVKAGEVMAGLPFLGTSTLRRQRKLVSLPFTDNLRVLGSDAESLLALRDGLKATNFSSYYCVVNKTDQPLGFSCTPSGIVRHELDLTRSMSEIERGYARSLKSNLRKGQKANLQFSVSQDAAALDTFYQIHVKTRHRLGIPVQPRSFFNRLYRELIATGLGFVATVSHQGDPVSVGVFLVYGKTMVFKYAASELAALHLRPNDFLVGNAICDAVDRSLDTFDFGTSREVETGLRRFKRKWGATEYPLFNDCVVGNVAINRSDSLAMTFARATIRHTPSIVCRTAGKILYRYNT</sequence>
<gene>
    <name evidence="9" type="ORF">CA13_35740</name>
</gene>
<comment type="similarity">
    <text evidence="1">Belongs to the FemABX family.</text>
</comment>
<dbReference type="InterPro" id="IPR016181">
    <property type="entry name" value="Acyl_CoA_acyltransferase"/>
</dbReference>
<evidence type="ECO:0000256" key="2">
    <source>
        <dbReference type="ARBA" id="ARBA00022679"/>
    </source>
</evidence>
<evidence type="ECO:0000313" key="9">
    <source>
        <dbReference type="EMBL" id="TWT82113.1"/>
    </source>
</evidence>
<accession>A0A5C5Z6A7</accession>
<evidence type="ECO:0000256" key="7">
    <source>
        <dbReference type="SAM" id="MobiDB-lite"/>
    </source>
</evidence>
<dbReference type="PANTHER" id="PTHR36174:SF1">
    <property type="entry name" value="LIPID II:GLYCINE GLYCYLTRANSFERASE"/>
    <property type="match status" value="1"/>
</dbReference>
<keyword evidence="5" id="KW-0012">Acyltransferase</keyword>
<dbReference type="PROSITE" id="PS51191">
    <property type="entry name" value="FEMABX"/>
    <property type="match status" value="1"/>
</dbReference>
<dbReference type="InterPro" id="IPR050644">
    <property type="entry name" value="PG_Glycine_Bridge_Synth"/>
</dbReference>
<dbReference type="EMBL" id="SJPJ01000001">
    <property type="protein sequence ID" value="TWT82113.1"/>
    <property type="molecule type" value="Genomic_DNA"/>
</dbReference>
<keyword evidence="6" id="KW-0961">Cell wall biogenesis/degradation</keyword>
<keyword evidence="10" id="KW-1185">Reference proteome</keyword>
<evidence type="ECO:0000259" key="8">
    <source>
        <dbReference type="Pfam" id="PF13480"/>
    </source>
</evidence>
<feature type="domain" description="BioF2-like acetyltransferase" evidence="8">
    <location>
        <begin position="164"/>
        <end position="294"/>
    </location>
</feature>
<evidence type="ECO:0000256" key="4">
    <source>
        <dbReference type="ARBA" id="ARBA00022984"/>
    </source>
</evidence>
<keyword evidence="4" id="KW-0573">Peptidoglycan synthesis</keyword>
<dbReference type="AlphaFoldDB" id="A0A5C5Z6A7"/>
<evidence type="ECO:0000313" key="10">
    <source>
        <dbReference type="Proteomes" id="UP000315010"/>
    </source>
</evidence>
<evidence type="ECO:0000256" key="3">
    <source>
        <dbReference type="ARBA" id="ARBA00022960"/>
    </source>
</evidence>
<dbReference type="InterPro" id="IPR038740">
    <property type="entry name" value="BioF2-like_GNAT_dom"/>
</dbReference>
<dbReference type="Pfam" id="PF13480">
    <property type="entry name" value="Acetyltransf_6"/>
    <property type="match status" value="1"/>
</dbReference>
<evidence type="ECO:0000256" key="6">
    <source>
        <dbReference type="ARBA" id="ARBA00023316"/>
    </source>
</evidence>
<comment type="caution">
    <text evidence="9">The sequence shown here is derived from an EMBL/GenBank/DDBJ whole genome shotgun (WGS) entry which is preliminary data.</text>
</comment>
<dbReference type="GO" id="GO:0016755">
    <property type="term" value="F:aminoacyltransferase activity"/>
    <property type="evidence" value="ECO:0007669"/>
    <property type="project" value="InterPro"/>
</dbReference>
<name>A0A5C5Z6A7_9BACT</name>
<dbReference type="RefSeq" id="WP_419194454.1">
    <property type="nucleotide sequence ID" value="NZ_SJPJ01000001.1"/>
</dbReference>
<dbReference type="GO" id="GO:0009252">
    <property type="term" value="P:peptidoglycan biosynthetic process"/>
    <property type="evidence" value="ECO:0007669"/>
    <property type="project" value="UniProtKB-KW"/>
</dbReference>
<evidence type="ECO:0000256" key="1">
    <source>
        <dbReference type="ARBA" id="ARBA00009943"/>
    </source>
</evidence>
<proteinExistence type="inferred from homology"/>
<dbReference type="InterPro" id="IPR003447">
    <property type="entry name" value="FEMABX"/>
</dbReference>
<feature type="region of interest" description="Disordered" evidence="7">
    <location>
        <begin position="1"/>
        <end position="22"/>
    </location>
</feature>
<protein>
    <submittedName>
        <fullName evidence="9">FemAB family protein</fullName>
    </submittedName>
</protein>
<organism evidence="9 10">
    <name type="scientific">Novipirellula herctigrandis</name>
    <dbReference type="NCBI Taxonomy" id="2527986"/>
    <lineage>
        <taxon>Bacteria</taxon>
        <taxon>Pseudomonadati</taxon>
        <taxon>Planctomycetota</taxon>
        <taxon>Planctomycetia</taxon>
        <taxon>Pirellulales</taxon>
        <taxon>Pirellulaceae</taxon>
        <taxon>Novipirellula</taxon>
    </lineage>
</organism>
<dbReference type="Gene3D" id="3.40.630.30">
    <property type="match status" value="1"/>
</dbReference>
<dbReference type="GO" id="GO:0008360">
    <property type="term" value="P:regulation of cell shape"/>
    <property type="evidence" value="ECO:0007669"/>
    <property type="project" value="UniProtKB-KW"/>
</dbReference>
<keyword evidence="2" id="KW-0808">Transferase</keyword>
<evidence type="ECO:0000256" key="5">
    <source>
        <dbReference type="ARBA" id="ARBA00023315"/>
    </source>
</evidence>
<keyword evidence="3" id="KW-0133">Cell shape</keyword>
<dbReference type="SUPFAM" id="SSF55729">
    <property type="entry name" value="Acyl-CoA N-acyltransferases (Nat)"/>
    <property type="match status" value="1"/>
</dbReference>
<dbReference type="PANTHER" id="PTHR36174">
    <property type="entry name" value="LIPID II:GLYCINE GLYCYLTRANSFERASE"/>
    <property type="match status" value="1"/>
</dbReference>
<dbReference type="GO" id="GO:0071555">
    <property type="term" value="P:cell wall organization"/>
    <property type="evidence" value="ECO:0007669"/>
    <property type="project" value="UniProtKB-KW"/>
</dbReference>
<dbReference type="Proteomes" id="UP000315010">
    <property type="component" value="Unassembled WGS sequence"/>
</dbReference>